<feature type="transmembrane region" description="Helical" evidence="2">
    <location>
        <begin position="249"/>
        <end position="267"/>
    </location>
</feature>
<feature type="transmembrane region" description="Helical" evidence="2">
    <location>
        <begin position="12"/>
        <end position="38"/>
    </location>
</feature>
<dbReference type="EMBL" id="JABBWD010000039">
    <property type="protein sequence ID" value="KAG1774726.1"/>
    <property type="molecule type" value="Genomic_DNA"/>
</dbReference>
<dbReference type="AlphaFoldDB" id="A0A9P6ZQN6"/>
<keyword evidence="2" id="KW-0812">Transmembrane</keyword>
<keyword evidence="4" id="KW-1185">Reference proteome</keyword>
<evidence type="ECO:0000256" key="1">
    <source>
        <dbReference type="SAM" id="MobiDB-lite"/>
    </source>
</evidence>
<protein>
    <submittedName>
        <fullName evidence="3">Uncharacterized protein</fullName>
    </submittedName>
</protein>
<evidence type="ECO:0000313" key="4">
    <source>
        <dbReference type="Proteomes" id="UP000714275"/>
    </source>
</evidence>
<feature type="transmembrane region" description="Helical" evidence="2">
    <location>
        <begin position="214"/>
        <end position="237"/>
    </location>
</feature>
<evidence type="ECO:0000256" key="2">
    <source>
        <dbReference type="SAM" id="Phobius"/>
    </source>
</evidence>
<keyword evidence="2" id="KW-0472">Membrane</keyword>
<feature type="region of interest" description="Disordered" evidence="1">
    <location>
        <begin position="317"/>
        <end position="340"/>
    </location>
</feature>
<evidence type="ECO:0000313" key="3">
    <source>
        <dbReference type="EMBL" id="KAG1774726.1"/>
    </source>
</evidence>
<proteinExistence type="predicted"/>
<dbReference type="OrthoDB" id="3354175at2759"/>
<organism evidence="3 4">
    <name type="scientific">Suillus placidus</name>
    <dbReference type="NCBI Taxonomy" id="48579"/>
    <lineage>
        <taxon>Eukaryota</taxon>
        <taxon>Fungi</taxon>
        <taxon>Dikarya</taxon>
        <taxon>Basidiomycota</taxon>
        <taxon>Agaricomycotina</taxon>
        <taxon>Agaricomycetes</taxon>
        <taxon>Agaricomycetidae</taxon>
        <taxon>Boletales</taxon>
        <taxon>Suillineae</taxon>
        <taxon>Suillaceae</taxon>
        <taxon>Suillus</taxon>
    </lineage>
</organism>
<feature type="transmembrane region" description="Helical" evidence="2">
    <location>
        <begin position="128"/>
        <end position="151"/>
    </location>
</feature>
<dbReference type="Proteomes" id="UP000714275">
    <property type="component" value="Unassembled WGS sequence"/>
</dbReference>
<feature type="transmembrane region" description="Helical" evidence="2">
    <location>
        <begin position="171"/>
        <end position="194"/>
    </location>
</feature>
<name>A0A9P6ZQN6_9AGAM</name>
<feature type="transmembrane region" description="Helical" evidence="2">
    <location>
        <begin position="50"/>
        <end position="71"/>
    </location>
</feature>
<sequence>MASARSISLDTAAIISTVLESILYGFSVLMFIGSMWALTYKRSMRDINRPVAAAAILLLILSTAHIVLDIIRIEYGLVTYRDTYQGGPAAYFADVSQKTYVIKNSIYVLQTLLGDAVAIYRCYVIWQAAWVIILPSMLWCGVAVTGALLVYGDSQTRSTGIISTEVTMECMGAFCGLTLAANLSSSGLLAYRIWKIERNVSISRASTKVMTTSVMRVIMDAAILYTIALLSIVAGSLCSNSGPFVLIDMLTPIISITFYTVIIRIAIGKNTHSQILTVRGGMTSETERGSLPQYSMKPLQVHISRSTHTDGTPVYGVWNQSRPPTRKESLDGMSCNVSSG</sequence>
<gene>
    <name evidence="3" type="ORF">EV702DRAFT_481824</name>
</gene>
<keyword evidence="2" id="KW-1133">Transmembrane helix</keyword>
<comment type="caution">
    <text evidence="3">The sequence shown here is derived from an EMBL/GenBank/DDBJ whole genome shotgun (WGS) entry which is preliminary data.</text>
</comment>
<reference evidence="3" key="1">
    <citation type="journal article" date="2020" name="New Phytol.">
        <title>Comparative genomics reveals dynamic genome evolution in host specialist ectomycorrhizal fungi.</title>
        <authorList>
            <person name="Lofgren L.A."/>
            <person name="Nguyen N.H."/>
            <person name="Vilgalys R."/>
            <person name="Ruytinx J."/>
            <person name="Liao H.L."/>
            <person name="Branco S."/>
            <person name="Kuo A."/>
            <person name="LaButti K."/>
            <person name="Lipzen A."/>
            <person name="Andreopoulos W."/>
            <person name="Pangilinan J."/>
            <person name="Riley R."/>
            <person name="Hundley H."/>
            <person name="Na H."/>
            <person name="Barry K."/>
            <person name="Grigoriev I.V."/>
            <person name="Stajich J.E."/>
            <person name="Kennedy P.G."/>
        </authorList>
    </citation>
    <scope>NUCLEOTIDE SEQUENCE</scope>
    <source>
        <strain evidence="3">DOB743</strain>
    </source>
</reference>
<accession>A0A9P6ZQN6</accession>